<dbReference type="Proteomes" id="UP000036681">
    <property type="component" value="Unplaced"/>
</dbReference>
<evidence type="ECO:0000313" key="2">
    <source>
        <dbReference type="WBParaSite" id="ALUE_0001576601-mRNA-1"/>
    </source>
</evidence>
<organism evidence="1 2">
    <name type="scientific">Ascaris lumbricoides</name>
    <name type="common">Giant roundworm</name>
    <dbReference type="NCBI Taxonomy" id="6252"/>
    <lineage>
        <taxon>Eukaryota</taxon>
        <taxon>Metazoa</taxon>
        <taxon>Ecdysozoa</taxon>
        <taxon>Nematoda</taxon>
        <taxon>Chromadorea</taxon>
        <taxon>Rhabditida</taxon>
        <taxon>Spirurina</taxon>
        <taxon>Ascaridomorpha</taxon>
        <taxon>Ascaridoidea</taxon>
        <taxon>Ascarididae</taxon>
        <taxon>Ascaris</taxon>
    </lineage>
</organism>
<protein>
    <submittedName>
        <fullName evidence="2">Ovule protein</fullName>
    </submittedName>
</protein>
<reference evidence="2" key="1">
    <citation type="submission" date="2017-02" db="UniProtKB">
        <authorList>
            <consortium name="WormBaseParasite"/>
        </authorList>
    </citation>
    <scope>IDENTIFICATION</scope>
</reference>
<dbReference type="AlphaFoldDB" id="A0A0M3ICV8"/>
<keyword evidence="1" id="KW-1185">Reference proteome</keyword>
<accession>A0A0M3ICV8</accession>
<name>A0A0M3ICV8_ASCLU</name>
<proteinExistence type="predicted"/>
<sequence>MDSLRERGNFQLNYYKIYLKISAYASVTSYLVVGISKVSSRLNDFDDPRSFHSFFSELVSSLTDVENFFLSWQPLTAS</sequence>
<dbReference type="WBParaSite" id="ALUE_0001576601-mRNA-1">
    <property type="protein sequence ID" value="ALUE_0001576601-mRNA-1"/>
    <property type="gene ID" value="ALUE_0001576601"/>
</dbReference>
<evidence type="ECO:0000313" key="1">
    <source>
        <dbReference type="Proteomes" id="UP000036681"/>
    </source>
</evidence>